<dbReference type="Proteomes" id="UP000529310">
    <property type="component" value="Unassembled WGS sequence"/>
</dbReference>
<dbReference type="InterPro" id="IPR045635">
    <property type="entry name" value="DUF6412"/>
</dbReference>
<dbReference type="Pfam" id="PF19950">
    <property type="entry name" value="DUF6412"/>
    <property type="match status" value="1"/>
</dbReference>
<evidence type="ECO:0000256" key="1">
    <source>
        <dbReference type="SAM" id="MobiDB-lite"/>
    </source>
</evidence>
<organism evidence="2 3">
    <name type="scientific">Microbacterium endophyticum</name>
    <dbReference type="NCBI Taxonomy" id="1526412"/>
    <lineage>
        <taxon>Bacteria</taxon>
        <taxon>Bacillati</taxon>
        <taxon>Actinomycetota</taxon>
        <taxon>Actinomycetes</taxon>
        <taxon>Micrococcales</taxon>
        <taxon>Microbacteriaceae</taxon>
        <taxon>Microbacterium</taxon>
    </lineage>
</organism>
<protein>
    <submittedName>
        <fullName evidence="2">Uncharacterized protein</fullName>
    </submittedName>
</protein>
<dbReference type="AlphaFoldDB" id="A0A7W4V1Z8"/>
<comment type="caution">
    <text evidence="2">The sequence shown here is derived from an EMBL/GenBank/DDBJ whole genome shotgun (WGS) entry which is preliminary data.</text>
</comment>
<sequence>MFESIRSMMQFCLLAVGLTALQSSSSTVVVVALMAVALVALSVRLITLASDAPQGPTRPAIEIDVSSPLTQSDPDAAGHIRSRAPGIVALAT</sequence>
<accession>A0A7W4V1Z8</accession>
<dbReference type="EMBL" id="JACHWQ010000001">
    <property type="protein sequence ID" value="MBB2974673.1"/>
    <property type="molecule type" value="Genomic_DNA"/>
</dbReference>
<evidence type="ECO:0000313" key="2">
    <source>
        <dbReference type="EMBL" id="MBB2974673.1"/>
    </source>
</evidence>
<gene>
    <name evidence="2" type="ORF">FHX49_000214</name>
</gene>
<evidence type="ECO:0000313" key="3">
    <source>
        <dbReference type="Proteomes" id="UP000529310"/>
    </source>
</evidence>
<reference evidence="2 3" key="1">
    <citation type="submission" date="2020-08" db="EMBL/GenBank/DDBJ databases">
        <title>Sequencing the genomes of 1000 actinobacteria strains.</title>
        <authorList>
            <person name="Klenk H.-P."/>
        </authorList>
    </citation>
    <scope>NUCLEOTIDE SEQUENCE [LARGE SCALE GENOMIC DNA]</scope>
    <source>
        <strain evidence="2 3">DSM 27099</strain>
    </source>
</reference>
<dbReference type="RefSeq" id="WP_165142575.1">
    <property type="nucleotide sequence ID" value="NZ_CP049255.1"/>
</dbReference>
<proteinExistence type="predicted"/>
<name>A0A7W4V1Z8_9MICO</name>
<keyword evidence="3" id="KW-1185">Reference proteome</keyword>
<feature type="region of interest" description="Disordered" evidence="1">
    <location>
        <begin position="51"/>
        <end position="79"/>
    </location>
</feature>